<evidence type="ECO:0000313" key="2">
    <source>
        <dbReference type="EMBL" id="CAB0010946.1"/>
    </source>
</evidence>
<dbReference type="Proteomes" id="UP000479000">
    <property type="component" value="Unassembled WGS sequence"/>
</dbReference>
<sequence>MHGLSHIVFRIVEDPLSWSADFSHSRGKNAAGSRDRISPSGRGEFQLRWNSKTMDLDLKRATRAKALELETITTRGSILIPPSHNITALATISLEMLRLYLHISESAVITTCSSVQLLPRRQPRARNKTRIVQKLTTSEITRRRAVKGSADVSRSSSRRYSSRFLLDCTFPIAQGRLRGFSRSPLSSSTYTFPRAMQRNSSNRQDLLNENFRGKMYPGTSPERPQRMRTSSMGRLQLPGPTTTTWPVLFLRDARAFHLNKRSAAKNDSQSQKNIGRTRRNENRLKHFCSIYIAGLHHYPEKAKIESEEIIEY</sequence>
<evidence type="ECO:0000313" key="3">
    <source>
        <dbReference type="Proteomes" id="UP000479000"/>
    </source>
</evidence>
<proteinExistence type="predicted"/>
<accession>A0A6H5H4I4</accession>
<feature type="compositionally biased region" description="Polar residues" evidence="1">
    <location>
        <begin position="265"/>
        <end position="274"/>
    </location>
</feature>
<feature type="compositionally biased region" description="Polar residues" evidence="1">
    <location>
        <begin position="227"/>
        <end position="237"/>
    </location>
</feature>
<evidence type="ECO:0000256" key="1">
    <source>
        <dbReference type="SAM" id="MobiDB-lite"/>
    </source>
</evidence>
<name>A0A6H5H4I4_9HEMI</name>
<organism evidence="2 3">
    <name type="scientific">Nesidiocoris tenuis</name>
    <dbReference type="NCBI Taxonomy" id="355587"/>
    <lineage>
        <taxon>Eukaryota</taxon>
        <taxon>Metazoa</taxon>
        <taxon>Ecdysozoa</taxon>
        <taxon>Arthropoda</taxon>
        <taxon>Hexapoda</taxon>
        <taxon>Insecta</taxon>
        <taxon>Pterygota</taxon>
        <taxon>Neoptera</taxon>
        <taxon>Paraneoptera</taxon>
        <taxon>Hemiptera</taxon>
        <taxon>Heteroptera</taxon>
        <taxon>Panheteroptera</taxon>
        <taxon>Cimicomorpha</taxon>
        <taxon>Miridae</taxon>
        <taxon>Dicyphina</taxon>
        <taxon>Nesidiocoris</taxon>
    </lineage>
</organism>
<dbReference type="EMBL" id="CADCXU010023479">
    <property type="protein sequence ID" value="CAB0010946.1"/>
    <property type="molecule type" value="Genomic_DNA"/>
</dbReference>
<keyword evidence="3" id="KW-1185">Reference proteome</keyword>
<dbReference type="AlphaFoldDB" id="A0A6H5H4I4"/>
<gene>
    <name evidence="2" type="ORF">NTEN_LOCUS15939</name>
</gene>
<feature type="region of interest" description="Disordered" evidence="1">
    <location>
        <begin position="211"/>
        <end position="237"/>
    </location>
</feature>
<reference evidence="2 3" key="1">
    <citation type="submission" date="2020-02" db="EMBL/GenBank/DDBJ databases">
        <authorList>
            <person name="Ferguson B K."/>
        </authorList>
    </citation>
    <scope>NUCLEOTIDE SEQUENCE [LARGE SCALE GENOMIC DNA]</scope>
</reference>
<protein>
    <submittedName>
        <fullName evidence="2">Uncharacterized protein</fullName>
    </submittedName>
</protein>
<feature type="region of interest" description="Disordered" evidence="1">
    <location>
        <begin position="260"/>
        <end position="279"/>
    </location>
</feature>